<protein>
    <recommendedName>
        <fullName evidence="1">MULE transposase domain-containing protein</fullName>
    </recommendedName>
</protein>
<dbReference type="InterPro" id="IPR018289">
    <property type="entry name" value="MULE_transposase_dom"/>
</dbReference>
<dbReference type="Proteomes" id="UP000663855">
    <property type="component" value="Unassembled WGS sequence"/>
</dbReference>
<name>A0A817A679_9BILA</name>
<dbReference type="Proteomes" id="UP000676336">
    <property type="component" value="Unassembled WGS sequence"/>
</dbReference>
<dbReference type="EMBL" id="CAJOBJ010079201">
    <property type="protein sequence ID" value="CAF4493409.1"/>
    <property type="molecule type" value="Genomic_DNA"/>
</dbReference>
<reference evidence="4" key="1">
    <citation type="submission" date="2021-02" db="EMBL/GenBank/DDBJ databases">
        <authorList>
            <person name="Nowell W R."/>
        </authorList>
    </citation>
    <scope>NUCLEOTIDE SEQUENCE</scope>
</reference>
<dbReference type="OrthoDB" id="6123510at2759"/>
<dbReference type="EMBL" id="CAJNOV010018271">
    <property type="protein sequence ID" value="CAF1618205.1"/>
    <property type="molecule type" value="Genomic_DNA"/>
</dbReference>
<evidence type="ECO:0000313" key="6">
    <source>
        <dbReference type="EMBL" id="CAF4493409.1"/>
    </source>
</evidence>
<evidence type="ECO:0000313" key="3">
    <source>
        <dbReference type="EMBL" id="CAF1618205.1"/>
    </source>
</evidence>
<evidence type="ECO:0000313" key="4">
    <source>
        <dbReference type="EMBL" id="CAF2250672.1"/>
    </source>
</evidence>
<evidence type="ECO:0000313" key="5">
    <source>
        <dbReference type="EMBL" id="CAF4447782.1"/>
    </source>
</evidence>
<comment type="caution">
    <text evidence="4">The sequence shown here is derived from an EMBL/GenBank/DDBJ whole genome shotgun (WGS) entry which is preliminary data.</text>
</comment>
<evidence type="ECO:0000259" key="1">
    <source>
        <dbReference type="Pfam" id="PF10551"/>
    </source>
</evidence>
<dbReference type="EMBL" id="CAJNOW010000281">
    <property type="protein sequence ID" value="CAF1269309.1"/>
    <property type="molecule type" value="Genomic_DNA"/>
</dbReference>
<proteinExistence type="predicted"/>
<dbReference type="AlphaFoldDB" id="A0A817A679"/>
<organism evidence="4 8">
    <name type="scientific">Rotaria magnacalcarata</name>
    <dbReference type="NCBI Taxonomy" id="392030"/>
    <lineage>
        <taxon>Eukaryota</taxon>
        <taxon>Metazoa</taxon>
        <taxon>Spiralia</taxon>
        <taxon>Gnathifera</taxon>
        <taxon>Rotifera</taxon>
        <taxon>Eurotatoria</taxon>
        <taxon>Bdelloidea</taxon>
        <taxon>Philodinida</taxon>
        <taxon>Philodinidae</taxon>
        <taxon>Rotaria</taxon>
    </lineage>
</organism>
<dbReference type="Proteomes" id="UP000663834">
    <property type="component" value="Unassembled WGS sequence"/>
</dbReference>
<dbReference type="Pfam" id="PF10551">
    <property type="entry name" value="MULE"/>
    <property type="match status" value="1"/>
</dbReference>
<dbReference type="Proteomes" id="UP000681720">
    <property type="component" value="Unassembled WGS sequence"/>
</dbReference>
<accession>A0A817A679</accession>
<gene>
    <name evidence="7" type="ORF">BYL167_LOCUS37614</name>
    <name evidence="3" type="ORF">CJN711_LOCUS37518</name>
    <name evidence="6" type="ORF">GIL414_LOCUS34364</name>
    <name evidence="2" type="ORF">KQP761_LOCUS3208</name>
    <name evidence="4" type="ORF">MBJ925_LOCUS37853</name>
    <name evidence="5" type="ORF">SMN809_LOCUS32567</name>
</gene>
<sequence length="366" mass="42579">MGSPQITEFTPMFHEMKTSLYNARNTSYPPAPRNVDDVIIEGIWSKTLNGELFLLHKLKHPIFGTLESLKQLSESDHGHLFFDGTFKSCPNPFYQLYSVHSVNNELSTPKLFTLLPDKKGPTYISVLNSILNLCHTNDICLNPKFVTIDFEQAAINSIKLVFPNTIVKGCNFHFNKCIYTKLQELGFQSAFIDKKSSDMNEINVRNLYKKTCALAFMPPQEISNLWVLIMDEYQDIDNIGEFYDYATNTWIDNDPLFDYTLWNYFDFKSLRTSNNLEGWHPRLNNDLHNVVHPHFYLFIRSIQNDHAYNSAILSRHLKTGALPPRKKLFVNRNARLQNLEERFKQKTLTLDEYLTKVSQLIGIKKY</sequence>
<evidence type="ECO:0000313" key="2">
    <source>
        <dbReference type="EMBL" id="CAF1269309.1"/>
    </source>
</evidence>
<feature type="domain" description="MULE transposase" evidence="1">
    <location>
        <begin position="80"/>
        <end position="176"/>
    </location>
</feature>
<dbReference type="EMBL" id="CAJOBH010085647">
    <property type="protein sequence ID" value="CAF4539026.1"/>
    <property type="molecule type" value="Genomic_DNA"/>
</dbReference>
<evidence type="ECO:0000313" key="8">
    <source>
        <dbReference type="Proteomes" id="UP000663824"/>
    </source>
</evidence>
<dbReference type="Proteomes" id="UP000663824">
    <property type="component" value="Unassembled WGS sequence"/>
</dbReference>
<dbReference type="EMBL" id="CAJOBI010068663">
    <property type="protein sequence ID" value="CAF4447782.1"/>
    <property type="molecule type" value="Genomic_DNA"/>
</dbReference>
<evidence type="ECO:0000313" key="7">
    <source>
        <dbReference type="EMBL" id="CAF4539026.1"/>
    </source>
</evidence>
<dbReference type="EMBL" id="CAJNRE010021103">
    <property type="protein sequence ID" value="CAF2250672.1"/>
    <property type="molecule type" value="Genomic_DNA"/>
</dbReference>
<dbReference type="Proteomes" id="UP000681967">
    <property type="component" value="Unassembled WGS sequence"/>
</dbReference>